<proteinExistence type="predicted"/>
<reference evidence="1" key="1">
    <citation type="submission" date="2021-01" db="EMBL/GenBank/DDBJ databases">
        <authorList>
            <consortium name="Genoscope - CEA"/>
            <person name="William W."/>
        </authorList>
    </citation>
    <scope>NUCLEOTIDE SEQUENCE</scope>
</reference>
<sequence>MAEIDSTSDKSPIAFYFVDISPWPSDSGLRFSLIHFWEARNTASGHCDARFHFIKLFSALPASTQVISIEKGLYILHTALSPESGLTAGHFS</sequence>
<accession>A0A816IJP8</accession>
<dbReference type="EMBL" id="HG994367">
    <property type="protein sequence ID" value="CAF1710013.1"/>
    <property type="molecule type" value="Genomic_DNA"/>
</dbReference>
<evidence type="ECO:0000313" key="1">
    <source>
        <dbReference type="EMBL" id="CAF1710013.1"/>
    </source>
</evidence>
<organism evidence="1">
    <name type="scientific">Brassica napus</name>
    <name type="common">Rape</name>
    <dbReference type="NCBI Taxonomy" id="3708"/>
    <lineage>
        <taxon>Eukaryota</taxon>
        <taxon>Viridiplantae</taxon>
        <taxon>Streptophyta</taxon>
        <taxon>Embryophyta</taxon>
        <taxon>Tracheophyta</taxon>
        <taxon>Spermatophyta</taxon>
        <taxon>Magnoliopsida</taxon>
        <taxon>eudicotyledons</taxon>
        <taxon>Gunneridae</taxon>
        <taxon>Pentapetalae</taxon>
        <taxon>rosids</taxon>
        <taxon>malvids</taxon>
        <taxon>Brassicales</taxon>
        <taxon>Brassicaceae</taxon>
        <taxon>Brassiceae</taxon>
        <taxon>Brassica</taxon>
    </lineage>
</organism>
<dbReference type="AlphaFoldDB" id="A0A816IJP8"/>
<name>A0A816IJP8_BRANA</name>
<protein>
    <submittedName>
        <fullName evidence="1">(rape) hypothetical protein</fullName>
    </submittedName>
</protein>
<dbReference type="Proteomes" id="UP001295469">
    <property type="component" value="Chromosome C03"/>
</dbReference>
<gene>
    <name evidence="1" type="ORF">DARMORV10_C03P77940.1</name>
</gene>